<name>A0A6J6XW01_9ZZZZ</name>
<evidence type="ECO:0000313" key="5">
    <source>
        <dbReference type="EMBL" id="CAB4846455.1"/>
    </source>
</evidence>
<evidence type="ECO:0000313" key="3">
    <source>
        <dbReference type="EMBL" id="CAB4710239.1"/>
    </source>
</evidence>
<evidence type="ECO:0000313" key="2">
    <source>
        <dbReference type="EMBL" id="CAB4362834.1"/>
    </source>
</evidence>
<dbReference type="AlphaFoldDB" id="A0A6J6XW01"/>
<evidence type="ECO:0000313" key="4">
    <source>
        <dbReference type="EMBL" id="CAB4799378.1"/>
    </source>
</evidence>
<dbReference type="EMBL" id="CAEZYF010000003">
    <property type="protein sequence ID" value="CAB4710239.1"/>
    <property type="molecule type" value="Genomic_DNA"/>
</dbReference>
<feature type="region of interest" description="Disordered" evidence="1">
    <location>
        <begin position="158"/>
        <end position="178"/>
    </location>
</feature>
<dbReference type="EMBL" id="CAFAAV010000001">
    <property type="protein sequence ID" value="CAB4799378.1"/>
    <property type="molecule type" value="Genomic_DNA"/>
</dbReference>
<proteinExistence type="predicted"/>
<dbReference type="EMBL" id="CAFBOL010000025">
    <property type="protein sequence ID" value="CAB4986849.1"/>
    <property type="molecule type" value="Genomic_DNA"/>
</dbReference>
<dbReference type="EMBL" id="CAESGF010000003">
    <property type="protein sequence ID" value="CAB4362834.1"/>
    <property type="molecule type" value="Genomic_DNA"/>
</dbReference>
<sequence>MAVRKAVALAATMAALVTMVACSNSAPSSSQFANNVDGICRALGTGLGDLSKPSTVDDLKGFADDASHLFASAVTALKKLQVPSGSSAATSDAKTLVSNFDHLVDVLDDIATASRTADQATIDDRTTEFESVRAQDADLADSLDAKHCDLDPLFDELAPPVTDPPVTDPATTTPITASTDSNKTTLALAAELVPVDGLTFTDVADNLLTAWTTVLDNSPITAASPGRVAGVEVSKDGTLIANVYIFLPTDTVKSTSIFELANFLTQATVADDTVNGFPGLSWTTESGVAAFVGAQTTGDAGYVMYALSPSHDGLVVGITGLWASLPK</sequence>
<gene>
    <name evidence="3" type="ORF">UFOPK2656_00618</name>
    <name evidence="4" type="ORF">UFOPK3099_00017</name>
    <name evidence="5" type="ORF">UFOPK3267_00226</name>
    <name evidence="6" type="ORF">UFOPK3651_00656</name>
    <name evidence="7" type="ORF">UFOPK3931_01204</name>
    <name evidence="2" type="ORF">UFOPK4189_00616</name>
</gene>
<dbReference type="EMBL" id="CAFBIY010000007">
    <property type="protein sequence ID" value="CAB4846455.1"/>
    <property type="molecule type" value="Genomic_DNA"/>
</dbReference>
<evidence type="ECO:0000313" key="6">
    <source>
        <dbReference type="EMBL" id="CAB4917846.1"/>
    </source>
</evidence>
<evidence type="ECO:0000256" key="1">
    <source>
        <dbReference type="SAM" id="MobiDB-lite"/>
    </source>
</evidence>
<organism evidence="4">
    <name type="scientific">freshwater metagenome</name>
    <dbReference type="NCBI Taxonomy" id="449393"/>
    <lineage>
        <taxon>unclassified sequences</taxon>
        <taxon>metagenomes</taxon>
        <taxon>ecological metagenomes</taxon>
    </lineage>
</organism>
<feature type="compositionally biased region" description="Low complexity" evidence="1">
    <location>
        <begin position="168"/>
        <end position="178"/>
    </location>
</feature>
<dbReference type="PROSITE" id="PS51257">
    <property type="entry name" value="PROKAR_LIPOPROTEIN"/>
    <property type="match status" value="1"/>
</dbReference>
<dbReference type="EMBL" id="CAFBMT010000003">
    <property type="protein sequence ID" value="CAB4917846.1"/>
    <property type="molecule type" value="Genomic_DNA"/>
</dbReference>
<accession>A0A6J6XW01</accession>
<evidence type="ECO:0000313" key="7">
    <source>
        <dbReference type="EMBL" id="CAB4986849.1"/>
    </source>
</evidence>
<protein>
    <submittedName>
        <fullName evidence="4">Unannotated protein</fullName>
    </submittedName>
</protein>
<reference evidence="4" key="1">
    <citation type="submission" date="2020-05" db="EMBL/GenBank/DDBJ databases">
        <authorList>
            <person name="Chiriac C."/>
            <person name="Salcher M."/>
            <person name="Ghai R."/>
            <person name="Kavagutti S V."/>
        </authorList>
    </citation>
    <scope>NUCLEOTIDE SEQUENCE</scope>
</reference>